<dbReference type="KEGG" id="hdi:HDIA_3093"/>
<dbReference type="InterPro" id="IPR027417">
    <property type="entry name" value="P-loop_NTPase"/>
</dbReference>
<evidence type="ECO:0000259" key="5">
    <source>
        <dbReference type="PROSITE" id="PS50893"/>
    </source>
</evidence>
<evidence type="ECO:0000256" key="2">
    <source>
        <dbReference type="ARBA" id="ARBA00022448"/>
    </source>
</evidence>
<dbReference type="Proteomes" id="UP000223606">
    <property type="component" value="Chromosome 1"/>
</dbReference>
<dbReference type="Pfam" id="PF00005">
    <property type="entry name" value="ABC_tran"/>
    <property type="match status" value="1"/>
</dbReference>
<dbReference type="OrthoDB" id="9807242at2"/>
<accession>A0A2C9D8H7</accession>
<dbReference type="SUPFAM" id="SSF52540">
    <property type="entry name" value="P-loop containing nucleoside triphosphate hydrolases"/>
    <property type="match status" value="1"/>
</dbReference>
<dbReference type="GO" id="GO:0005524">
    <property type="term" value="F:ATP binding"/>
    <property type="evidence" value="ECO:0007669"/>
    <property type="project" value="UniProtKB-KW"/>
</dbReference>
<organism evidence="6 7">
    <name type="scientific">Hartmannibacter diazotrophicus</name>
    <dbReference type="NCBI Taxonomy" id="1482074"/>
    <lineage>
        <taxon>Bacteria</taxon>
        <taxon>Pseudomonadati</taxon>
        <taxon>Pseudomonadota</taxon>
        <taxon>Alphaproteobacteria</taxon>
        <taxon>Hyphomicrobiales</taxon>
        <taxon>Pleomorphomonadaceae</taxon>
        <taxon>Hartmannibacter</taxon>
    </lineage>
</organism>
<name>A0A2C9D8H7_9HYPH</name>
<comment type="similarity">
    <text evidence="1">Belongs to the ABC transporter superfamily.</text>
</comment>
<dbReference type="Gene3D" id="3.40.50.300">
    <property type="entry name" value="P-loop containing nucleotide triphosphate hydrolases"/>
    <property type="match status" value="1"/>
</dbReference>
<dbReference type="CDD" id="cd03293">
    <property type="entry name" value="ABC_NrtD_SsuB_transporters"/>
    <property type="match status" value="1"/>
</dbReference>
<dbReference type="PANTHER" id="PTHR42788:SF13">
    <property type="entry name" value="ALIPHATIC SULFONATES IMPORT ATP-BINDING PROTEIN SSUB"/>
    <property type="match status" value="1"/>
</dbReference>
<dbReference type="InterPro" id="IPR017871">
    <property type="entry name" value="ABC_transporter-like_CS"/>
</dbReference>
<dbReference type="SMART" id="SM00382">
    <property type="entry name" value="AAA"/>
    <property type="match status" value="1"/>
</dbReference>
<evidence type="ECO:0000256" key="4">
    <source>
        <dbReference type="ARBA" id="ARBA00022840"/>
    </source>
</evidence>
<dbReference type="PANTHER" id="PTHR42788">
    <property type="entry name" value="TAURINE IMPORT ATP-BINDING PROTEIN-RELATED"/>
    <property type="match status" value="1"/>
</dbReference>
<protein>
    <submittedName>
        <fullName evidence="6">Taurine import ATP-binding protein TauB</fullName>
        <ecNumber evidence="6">3.6.3.36</ecNumber>
    </submittedName>
</protein>
<evidence type="ECO:0000256" key="3">
    <source>
        <dbReference type="ARBA" id="ARBA00022741"/>
    </source>
</evidence>
<keyword evidence="2" id="KW-0813">Transport</keyword>
<reference evidence="7" key="1">
    <citation type="submission" date="2017-09" db="EMBL/GenBank/DDBJ databases">
        <title>Genome sequence of Nannocystis excedens DSM 71.</title>
        <authorList>
            <person name="Blom J."/>
        </authorList>
    </citation>
    <scope>NUCLEOTIDE SEQUENCE [LARGE SCALE GENOMIC DNA]</scope>
    <source>
        <strain evidence="7">type strain: E19</strain>
    </source>
</reference>
<evidence type="ECO:0000256" key="1">
    <source>
        <dbReference type="ARBA" id="ARBA00005417"/>
    </source>
</evidence>
<dbReference type="InterPro" id="IPR050166">
    <property type="entry name" value="ABC_transporter_ATP-bind"/>
</dbReference>
<gene>
    <name evidence="6" type="primary">tauB_3</name>
    <name evidence="6" type="ORF">HDIA_3093</name>
</gene>
<dbReference type="AlphaFoldDB" id="A0A2C9D8H7"/>
<keyword evidence="4 6" id="KW-0067">ATP-binding</keyword>
<keyword evidence="6" id="KW-0378">Hydrolase</keyword>
<dbReference type="EMBL" id="LT960614">
    <property type="protein sequence ID" value="SON56634.1"/>
    <property type="molecule type" value="Genomic_DNA"/>
</dbReference>
<evidence type="ECO:0000313" key="7">
    <source>
        <dbReference type="Proteomes" id="UP000223606"/>
    </source>
</evidence>
<proteinExistence type="inferred from homology"/>
<dbReference type="PROSITE" id="PS00211">
    <property type="entry name" value="ABC_TRANSPORTER_1"/>
    <property type="match status" value="1"/>
</dbReference>
<dbReference type="PROSITE" id="PS50893">
    <property type="entry name" value="ABC_TRANSPORTER_2"/>
    <property type="match status" value="1"/>
</dbReference>
<dbReference type="EC" id="3.6.3.36" evidence="6"/>
<dbReference type="RefSeq" id="WP_099556985.1">
    <property type="nucleotide sequence ID" value="NZ_LT960614.1"/>
</dbReference>
<evidence type="ECO:0000313" key="6">
    <source>
        <dbReference type="EMBL" id="SON56634.1"/>
    </source>
</evidence>
<dbReference type="InterPro" id="IPR003439">
    <property type="entry name" value="ABC_transporter-like_ATP-bd"/>
</dbReference>
<dbReference type="InterPro" id="IPR003593">
    <property type="entry name" value="AAA+_ATPase"/>
</dbReference>
<sequence>MALAVVKSAPPLKHSTPAKPMVSIDSVTMSFGTYVAVEDVRLTVADGEFLAIVGPTGCGKSTILNAIAGLLKPSSGSVAIDGQPVNGVQNDIGYLFQQDALFPWKTAIENVELGPMFKGFSGAERRAASMNWLAKVGLKGFEHRYPHQLSGGQRKRVQMAQALITGPKVILMDEPFSALDIHTRHLMQNELLRLWQEERRAVVMITHDLEEAIALGDRVVVLAAGPRSRVIDSFPVDLERPRDVAEIKLDPRFTDLYRNIWASLRGEVEKSYERHD</sequence>
<feature type="domain" description="ABC transporter" evidence="5">
    <location>
        <begin position="22"/>
        <end position="249"/>
    </location>
</feature>
<keyword evidence="7" id="KW-1185">Reference proteome</keyword>
<dbReference type="GO" id="GO:0016887">
    <property type="term" value="F:ATP hydrolysis activity"/>
    <property type="evidence" value="ECO:0007669"/>
    <property type="project" value="InterPro"/>
</dbReference>
<keyword evidence="3" id="KW-0547">Nucleotide-binding</keyword>